<dbReference type="Pfam" id="PF03466">
    <property type="entry name" value="LysR_substrate"/>
    <property type="match status" value="1"/>
</dbReference>
<dbReference type="Gene3D" id="3.40.190.10">
    <property type="entry name" value="Periplasmic binding protein-like II"/>
    <property type="match status" value="2"/>
</dbReference>
<dbReference type="Gene3D" id="1.10.10.10">
    <property type="entry name" value="Winged helix-like DNA-binding domain superfamily/Winged helix DNA-binding domain"/>
    <property type="match status" value="1"/>
</dbReference>
<keyword evidence="5" id="KW-0804">Transcription</keyword>
<evidence type="ECO:0000256" key="4">
    <source>
        <dbReference type="ARBA" id="ARBA00023125"/>
    </source>
</evidence>
<dbReference type="SUPFAM" id="SSF46785">
    <property type="entry name" value="Winged helix' DNA-binding domain"/>
    <property type="match status" value="1"/>
</dbReference>
<keyword evidence="2" id="KW-0536">Nodulation</keyword>
<evidence type="ECO:0000313" key="7">
    <source>
        <dbReference type="EMBL" id="MEW9308286.1"/>
    </source>
</evidence>
<dbReference type="CDD" id="cd08460">
    <property type="entry name" value="PBP2_DntR_like_1"/>
    <property type="match status" value="1"/>
</dbReference>
<accession>A0ABV3PS23</accession>
<dbReference type="Proteomes" id="UP001555786">
    <property type="component" value="Unassembled WGS sequence"/>
</dbReference>
<gene>
    <name evidence="7" type="ORF">ABXS05_22210</name>
</gene>
<dbReference type="Pfam" id="PF00126">
    <property type="entry name" value="HTH_1"/>
    <property type="match status" value="1"/>
</dbReference>
<protein>
    <submittedName>
        <fullName evidence="7">LysR family transcriptional regulator</fullName>
    </submittedName>
</protein>
<dbReference type="PANTHER" id="PTHR30118">
    <property type="entry name" value="HTH-TYPE TRANSCRIPTIONAL REGULATOR LEUO-RELATED"/>
    <property type="match status" value="1"/>
</dbReference>
<evidence type="ECO:0000256" key="5">
    <source>
        <dbReference type="ARBA" id="ARBA00023163"/>
    </source>
</evidence>
<dbReference type="SUPFAM" id="SSF53850">
    <property type="entry name" value="Periplasmic binding protein-like II"/>
    <property type="match status" value="1"/>
</dbReference>
<dbReference type="InterPro" id="IPR005119">
    <property type="entry name" value="LysR_subst-bd"/>
</dbReference>
<comment type="similarity">
    <text evidence="1">Belongs to the LysR transcriptional regulatory family.</text>
</comment>
<evidence type="ECO:0000256" key="3">
    <source>
        <dbReference type="ARBA" id="ARBA00023015"/>
    </source>
</evidence>
<reference evidence="7 8" key="1">
    <citation type="submission" date="2024-07" db="EMBL/GenBank/DDBJ databases">
        <title>Description of Labrys sedimenti sp. nov., isolated from a diclofenac-degrading enrichment culture.</title>
        <authorList>
            <person name="Tancsics A."/>
            <person name="Csepanyi A."/>
        </authorList>
    </citation>
    <scope>NUCLEOTIDE SEQUENCE [LARGE SCALE GENOMIC DNA]</scope>
    <source>
        <strain evidence="7 8">LMG 23578</strain>
    </source>
</reference>
<dbReference type="InterPro" id="IPR000847">
    <property type="entry name" value="LysR_HTH_N"/>
</dbReference>
<evidence type="ECO:0000256" key="1">
    <source>
        <dbReference type="ARBA" id="ARBA00009437"/>
    </source>
</evidence>
<dbReference type="InterPro" id="IPR036390">
    <property type="entry name" value="WH_DNA-bd_sf"/>
</dbReference>
<evidence type="ECO:0000256" key="2">
    <source>
        <dbReference type="ARBA" id="ARBA00022458"/>
    </source>
</evidence>
<keyword evidence="4" id="KW-0238">DNA-binding</keyword>
<keyword evidence="3" id="KW-0805">Transcription regulation</keyword>
<dbReference type="PROSITE" id="PS50931">
    <property type="entry name" value="HTH_LYSR"/>
    <property type="match status" value="1"/>
</dbReference>
<proteinExistence type="inferred from homology"/>
<dbReference type="RefSeq" id="WP_367625427.1">
    <property type="nucleotide sequence ID" value="NZ_JBFNQD010000008.1"/>
</dbReference>
<comment type="caution">
    <text evidence="7">The sequence shown here is derived from an EMBL/GenBank/DDBJ whole genome shotgun (WGS) entry which is preliminary data.</text>
</comment>
<feature type="domain" description="HTH lysR-type" evidence="6">
    <location>
        <begin position="13"/>
        <end position="70"/>
    </location>
</feature>
<keyword evidence="8" id="KW-1185">Reference proteome</keyword>
<name>A0ABV3PS23_9HYPH</name>
<dbReference type="PANTHER" id="PTHR30118:SF15">
    <property type="entry name" value="TRANSCRIPTIONAL REGULATORY PROTEIN"/>
    <property type="match status" value="1"/>
</dbReference>
<dbReference type="InterPro" id="IPR050389">
    <property type="entry name" value="LysR-type_TF"/>
</dbReference>
<organism evidence="7 8">
    <name type="scientific">Labrys neptuniae</name>
    <dbReference type="NCBI Taxonomy" id="376174"/>
    <lineage>
        <taxon>Bacteria</taxon>
        <taxon>Pseudomonadati</taxon>
        <taxon>Pseudomonadota</taxon>
        <taxon>Alphaproteobacteria</taxon>
        <taxon>Hyphomicrobiales</taxon>
        <taxon>Xanthobacteraceae</taxon>
        <taxon>Labrys</taxon>
    </lineage>
</organism>
<evidence type="ECO:0000313" key="8">
    <source>
        <dbReference type="Proteomes" id="UP001555786"/>
    </source>
</evidence>
<dbReference type="EMBL" id="JBFNQD010000008">
    <property type="protein sequence ID" value="MEW9308286.1"/>
    <property type="molecule type" value="Genomic_DNA"/>
</dbReference>
<evidence type="ECO:0000259" key="6">
    <source>
        <dbReference type="PROSITE" id="PS50931"/>
    </source>
</evidence>
<dbReference type="InterPro" id="IPR036388">
    <property type="entry name" value="WH-like_DNA-bd_sf"/>
</dbReference>
<sequence length="303" mass="32775">MNRPASVTPSSLVDMNLLVALDALLSEGSVAGAAQRMNLSAPAMSRQLTRIRHLLRDPVLVRAGRSLVPTPRAEALRERLRRLVLDAEAVIRGEGEIDPAMLERSFCLRTNDGFVAAFGAAIATTLAREAPKVRVRFAPQGKEDVAPLREGSVDLDIGVIGAMGPEVRLQALLHDRFVGVIRQGHPLAGGPVTPEAFARFPHVSVSRRGRFEGPVDTGLAVLGFTRTVSVAVANFADALTLVRSSDHIACVAARLTEPLRDGMVTFDLPVKTDAVAISMAWHPRFDADPAHRWLRSRVRACVR</sequence>